<dbReference type="InterPro" id="IPR050204">
    <property type="entry name" value="AraC_XylS_family_regulators"/>
</dbReference>
<sequence>MKVHTYLPGEHLRPFIKSYLIIESKGGMKNNLVPDTSIVMAFRMRGQISYGTKEETGPLPFSVITGLRKSPRHVCYAAGSATFLVKFTETGASAFLPLPVHELFGETVSLDNFTTREEINRVENLLGEAGNRLQQIAVIEHFLLSLFHPPVHDVVIARAIEKIEHSKGLLPIRDLLKGLPLSRDPFEKRFRRLTGTSPKQFASIVRMRNILSGPPKDSLTAVAYTSGYFDQAHFIKDFRRFTGTTPTVFFRSGTYW</sequence>
<dbReference type="EMBL" id="RJTM01000029">
    <property type="protein sequence ID" value="RNL90610.1"/>
    <property type="molecule type" value="Genomic_DNA"/>
</dbReference>
<evidence type="ECO:0000313" key="6">
    <source>
        <dbReference type="Proteomes" id="UP000267469"/>
    </source>
</evidence>
<keyword evidence="3" id="KW-0804">Transcription</keyword>
<dbReference type="InterPro" id="IPR009057">
    <property type="entry name" value="Homeodomain-like_sf"/>
</dbReference>
<dbReference type="Pfam" id="PF12833">
    <property type="entry name" value="HTH_18"/>
    <property type="match status" value="1"/>
</dbReference>
<dbReference type="GO" id="GO:0043565">
    <property type="term" value="F:sequence-specific DNA binding"/>
    <property type="evidence" value="ECO:0007669"/>
    <property type="project" value="InterPro"/>
</dbReference>
<dbReference type="PANTHER" id="PTHR46796:SF13">
    <property type="entry name" value="HTH-TYPE TRANSCRIPTIONAL ACTIVATOR RHAS"/>
    <property type="match status" value="1"/>
</dbReference>
<evidence type="ECO:0000259" key="4">
    <source>
        <dbReference type="PROSITE" id="PS01124"/>
    </source>
</evidence>
<evidence type="ECO:0000313" key="5">
    <source>
        <dbReference type="EMBL" id="RNL90610.1"/>
    </source>
</evidence>
<keyword evidence="1" id="KW-0805">Transcription regulation</keyword>
<dbReference type="Proteomes" id="UP000267469">
    <property type="component" value="Unassembled WGS sequence"/>
</dbReference>
<dbReference type="PROSITE" id="PS01124">
    <property type="entry name" value="HTH_ARAC_FAMILY_2"/>
    <property type="match status" value="1"/>
</dbReference>
<comment type="caution">
    <text evidence="5">The sequence shown here is derived from an EMBL/GenBank/DDBJ whole genome shotgun (WGS) entry which is preliminary data.</text>
</comment>
<dbReference type="InterPro" id="IPR018060">
    <property type="entry name" value="HTH_AraC"/>
</dbReference>
<protein>
    <submittedName>
        <fullName evidence="5">AraC family transcriptional regulator</fullName>
    </submittedName>
</protein>
<organism evidence="5 6">
    <name type="scientific">Sinomicrobium pectinilyticum</name>
    <dbReference type="NCBI Taxonomy" id="1084421"/>
    <lineage>
        <taxon>Bacteria</taxon>
        <taxon>Pseudomonadati</taxon>
        <taxon>Bacteroidota</taxon>
        <taxon>Flavobacteriia</taxon>
        <taxon>Flavobacteriales</taxon>
        <taxon>Flavobacteriaceae</taxon>
        <taxon>Sinomicrobium</taxon>
    </lineage>
</organism>
<dbReference type="Gene3D" id="1.10.10.60">
    <property type="entry name" value="Homeodomain-like"/>
    <property type="match status" value="1"/>
</dbReference>
<dbReference type="SMART" id="SM00342">
    <property type="entry name" value="HTH_ARAC"/>
    <property type="match status" value="1"/>
</dbReference>
<dbReference type="RefSeq" id="WP_123214989.1">
    <property type="nucleotide sequence ID" value="NZ_RJTM01000029.1"/>
</dbReference>
<dbReference type="OrthoDB" id="323290at2"/>
<dbReference type="SUPFAM" id="SSF46689">
    <property type="entry name" value="Homeodomain-like"/>
    <property type="match status" value="1"/>
</dbReference>
<evidence type="ECO:0000256" key="2">
    <source>
        <dbReference type="ARBA" id="ARBA00023125"/>
    </source>
</evidence>
<evidence type="ECO:0000256" key="3">
    <source>
        <dbReference type="ARBA" id="ARBA00023163"/>
    </source>
</evidence>
<dbReference type="GO" id="GO:0003700">
    <property type="term" value="F:DNA-binding transcription factor activity"/>
    <property type="evidence" value="ECO:0007669"/>
    <property type="project" value="InterPro"/>
</dbReference>
<reference evidence="5 6" key="1">
    <citation type="submission" date="2018-10" db="EMBL/GenBank/DDBJ databases">
        <title>Sinomicrobium pectinilyticum sp. nov., a pectinase-producing bacterium isolated from alkaline and saline soil, and emended description of the genus Sinomicrobium.</title>
        <authorList>
            <person name="Cheng B."/>
            <person name="Li C."/>
            <person name="Lai Q."/>
            <person name="Du M."/>
            <person name="Shao Z."/>
            <person name="Xu P."/>
            <person name="Yang C."/>
        </authorList>
    </citation>
    <scope>NUCLEOTIDE SEQUENCE [LARGE SCALE GENOMIC DNA]</scope>
    <source>
        <strain evidence="5 6">5DNS001</strain>
    </source>
</reference>
<dbReference type="InterPro" id="IPR046532">
    <property type="entry name" value="DUF6597"/>
</dbReference>
<dbReference type="Pfam" id="PF20240">
    <property type="entry name" value="DUF6597"/>
    <property type="match status" value="1"/>
</dbReference>
<gene>
    <name evidence="5" type="ORF">ED312_05390</name>
</gene>
<feature type="domain" description="HTH araC/xylS-type" evidence="4">
    <location>
        <begin position="153"/>
        <end position="252"/>
    </location>
</feature>
<dbReference type="AlphaFoldDB" id="A0A3N0ERU0"/>
<proteinExistence type="predicted"/>
<accession>A0A3N0ERU0</accession>
<keyword evidence="6" id="KW-1185">Reference proteome</keyword>
<evidence type="ECO:0000256" key="1">
    <source>
        <dbReference type="ARBA" id="ARBA00023015"/>
    </source>
</evidence>
<name>A0A3N0ERU0_SINP1</name>
<keyword evidence="2" id="KW-0238">DNA-binding</keyword>
<dbReference type="PANTHER" id="PTHR46796">
    <property type="entry name" value="HTH-TYPE TRANSCRIPTIONAL ACTIVATOR RHAS-RELATED"/>
    <property type="match status" value="1"/>
</dbReference>